<dbReference type="InterPro" id="IPR016181">
    <property type="entry name" value="Acyl_CoA_acyltransferase"/>
</dbReference>
<dbReference type="InterPro" id="IPR007138">
    <property type="entry name" value="ABM_dom"/>
</dbReference>
<feature type="region of interest" description="Disordered" evidence="1">
    <location>
        <begin position="1"/>
        <end position="22"/>
    </location>
</feature>
<proteinExistence type="predicted"/>
<evidence type="ECO:0000313" key="5">
    <source>
        <dbReference type="Proteomes" id="UP000442533"/>
    </source>
</evidence>
<evidence type="ECO:0000256" key="1">
    <source>
        <dbReference type="SAM" id="MobiDB-lite"/>
    </source>
</evidence>
<dbReference type="Gene3D" id="3.40.630.30">
    <property type="match status" value="1"/>
</dbReference>
<dbReference type="EMBL" id="WMIF01000004">
    <property type="protein sequence ID" value="MTH33958.1"/>
    <property type="molecule type" value="Genomic_DNA"/>
</dbReference>
<dbReference type="OrthoDB" id="9797178at2"/>
<comment type="caution">
    <text evidence="4">The sequence shown here is derived from an EMBL/GenBank/DDBJ whole genome shotgun (WGS) entry which is preliminary data.</text>
</comment>
<dbReference type="Pfam" id="PF00583">
    <property type="entry name" value="Acetyltransf_1"/>
    <property type="match status" value="1"/>
</dbReference>
<accession>A0A844H6K5</accession>
<dbReference type="Gene3D" id="3.30.70.100">
    <property type="match status" value="1"/>
</dbReference>
<dbReference type="PROSITE" id="PS51186">
    <property type="entry name" value="GNAT"/>
    <property type="match status" value="1"/>
</dbReference>
<gene>
    <name evidence="4" type="ORF">GL279_05025</name>
</gene>
<dbReference type="CDD" id="cd04301">
    <property type="entry name" value="NAT_SF"/>
    <property type="match status" value="1"/>
</dbReference>
<dbReference type="GO" id="GO:0016747">
    <property type="term" value="F:acyltransferase activity, transferring groups other than amino-acyl groups"/>
    <property type="evidence" value="ECO:0007669"/>
    <property type="project" value="InterPro"/>
</dbReference>
<keyword evidence="5" id="KW-1185">Reference proteome</keyword>
<protein>
    <submittedName>
        <fullName evidence="4">GNAT family N-acetyltransferase</fullName>
    </submittedName>
</protein>
<dbReference type="InterPro" id="IPR011008">
    <property type="entry name" value="Dimeric_a/b-barrel"/>
</dbReference>
<feature type="domain" description="N-acetyltransferase" evidence="2">
    <location>
        <begin position="123"/>
        <end position="257"/>
    </location>
</feature>
<dbReference type="Pfam" id="PF03992">
    <property type="entry name" value="ABM"/>
    <property type="match status" value="1"/>
</dbReference>
<keyword evidence="4" id="KW-0808">Transferase</keyword>
<dbReference type="InterPro" id="IPR000182">
    <property type="entry name" value="GNAT_dom"/>
</dbReference>
<dbReference type="PROSITE" id="PS51725">
    <property type="entry name" value="ABM"/>
    <property type="match status" value="1"/>
</dbReference>
<evidence type="ECO:0000313" key="4">
    <source>
        <dbReference type="EMBL" id="MTH33958.1"/>
    </source>
</evidence>
<dbReference type="Proteomes" id="UP000442533">
    <property type="component" value="Unassembled WGS sequence"/>
</dbReference>
<evidence type="ECO:0000259" key="2">
    <source>
        <dbReference type="PROSITE" id="PS51186"/>
    </source>
</evidence>
<dbReference type="AlphaFoldDB" id="A0A844H6K5"/>
<feature type="domain" description="ABM" evidence="3">
    <location>
        <begin position="32"/>
        <end position="122"/>
    </location>
</feature>
<organism evidence="4 5">
    <name type="scientific">Paracoccus limosus</name>
    <dbReference type="NCBI Taxonomy" id="913252"/>
    <lineage>
        <taxon>Bacteria</taxon>
        <taxon>Pseudomonadati</taxon>
        <taxon>Pseudomonadota</taxon>
        <taxon>Alphaproteobacteria</taxon>
        <taxon>Rhodobacterales</taxon>
        <taxon>Paracoccaceae</taxon>
        <taxon>Paracoccus</taxon>
    </lineage>
</organism>
<reference evidence="4 5" key="1">
    <citation type="submission" date="2019-11" db="EMBL/GenBank/DDBJ databases">
        <authorList>
            <person name="Dong K."/>
        </authorList>
    </citation>
    <scope>NUCLEOTIDE SEQUENCE [LARGE SCALE GENOMIC DNA]</scope>
    <source>
        <strain evidence="4 5">JCM 17370</strain>
    </source>
</reference>
<sequence>MSGCSCGHHHHHHHHHDDAPQQGRELALAQPLVALSGHLTCQDPAQMFLVLDLLPQHVALSRAEPGNLRFDLTQAEDPMRWRLDELFADEAAFAAHHDRTRASRWGTESTGLGRDFTRRAVMPHLRPEEPRDHDRIAALLRQSFGGEAEAALVAELRRDGDLALSMVAEAGGCILGHLALSPLQAEGPALALAPVAVHPALQGRGLGTAMIRAVLAELPDFTVVVLGEPAFYTGIGFAPADLQSPYAGPYLMQFGPALPKGSAIAHAPAFAGL</sequence>
<name>A0A844H6K5_9RHOB</name>
<dbReference type="RefSeq" id="WP_155063501.1">
    <property type="nucleotide sequence ID" value="NZ_WMIF01000004.1"/>
</dbReference>
<dbReference type="SUPFAM" id="SSF55729">
    <property type="entry name" value="Acyl-CoA N-acyltransferases (Nat)"/>
    <property type="match status" value="1"/>
</dbReference>
<evidence type="ECO:0000259" key="3">
    <source>
        <dbReference type="PROSITE" id="PS51725"/>
    </source>
</evidence>
<dbReference type="SUPFAM" id="SSF54909">
    <property type="entry name" value="Dimeric alpha+beta barrel"/>
    <property type="match status" value="1"/>
</dbReference>